<keyword evidence="3" id="KW-0472">Membrane</keyword>
<comment type="caution">
    <text evidence="6">The sequence shown here is derived from an EMBL/GenBank/DDBJ whole genome shotgun (WGS) entry which is preliminary data.</text>
</comment>
<dbReference type="GO" id="GO:0015562">
    <property type="term" value="F:efflux transmembrane transporter activity"/>
    <property type="evidence" value="ECO:0007669"/>
    <property type="project" value="TreeGrafter"/>
</dbReference>
<evidence type="ECO:0000259" key="4">
    <source>
        <dbReference type="Pfam" id="PF25917"/>
    </source>
</evidence>
<dbReference type="InterPro" id="IPR006143">
    <property type="entry name" value="RND_pump_MFP"/>
</dbReference>
<dbReference type="OrthoDB" id="5502471at2"/>
<dbReference type="Gene3D" id="2.40.50.100">
    <property type="match status" value="1"/>
</dbReference>
<reference evidence="6 7" key="1">
    <citation type="submission" date="2020-08" db="EMBL/GenBank/DDBJ databases">
        <title>Genomic Encyclopedia of Type Strains, Phase IV (KMG-IV): sequencing the most valuable type-strain genomes for metagenomic binning, comparative biology and taxonomic classification.</title>
        <authorList>
            <person name="Goeker M."/>
        </authorList>
    </citation>
    <scope>NUCLEOTIDE SEQUENCE [LARGE SCALE GENOMIC DNA]</scope>
    <source>
        <strain evidence="6 7">DSM 23958</strain>
    </source>
</reference>
<dbReference type="Pfam" id="PF25954">
    <property type="entry name" value="Beta-barrel_RND_2"/>
    <property type="match status" value="1"/>
</dbReference>
<feature type="coiled-coil region" evidence="2">
    <location>
        <begin position="169"/>
        <end position="196"/>
    </location>
</feature>
<dbReference type="InterPro" id="IPR058792">
    <property type="entry name" value="Beta-barrel_RND_2"/>
</dbReference>
<feature type="domain" description="Multidrug resistance protein MdtA-like barrel-sandwich hybrid" evidence="4">
    <location>
        <begin position="90"/>
        <end position="231"/>
    </location>
</feature>
<dbReference type="Gene3D" id="1.10.287.470">
    <property type="entry name" value="Helix hairpin bin"/>
    <property type="match status" value="1"/>
</dbReference>
<dbReference type="RefSeq" id="WP_138856610.1">
    <property type="nucleotide sequence ID" value="NZ_CP040709.1"/>
</dbReference>
<evidence type="ECO:0000256" key="1">
    <source>
        <dbReference type="ARBA" id="ARBA00009477"/>
    </source>
</evidence>
<evidence type="ECO:0000259" key="5">
    <source>
        <dbReference type="Pfam" id="PF25954"/>
    </source>
</evidence>
<dbReference type="Gene3D" id="2.40.30.170">
    <property type="match status" value="1"/>
</dbReference>
<dbReference type="PANTHER" id="PTHR30469">
    <property type="entry name" value="MULTIDRUG RESISTANCE PROTEIN MDTA"/>
    <property type="match status" value="1"/>
</dbReference>
<name>A0A840SAQ6_9BURK</name>
<gene>
    <name evidence="6" type="ORF">HNQ51_002779</name>
</gene>
<feature type="transmembrane region" description="Helical" evidence="3">
    <location>
        <begin position="20"/>
        <end position="42"/>
    </location>
</feature>
<protein>
    <submittedName>
        <fullName evidence="6">RND family efflux transporter MFP subunit</fullName>
    </submittedName>
</protein>
<evidence type="ECO:0000313" key="6">
    <source>
        <dbReference type="EMBL" id="MBB5205460.1"/>
    </source>
</evidence>
<keyword evidence="7" id="KW-1185">Reference proteome</keyword>
<evidence type="ECO:0000256" key="2">
    <source>
        <dbReference type="SAM" id="Coils"/>
    </source>
</evidence>
<dbReference type="Proteomes" id="UP000554837">
    <property type="component" value="Unassembled WGS sequence"/>
</dbReference>
<feature type="domain" description="CusB-like beta-barrel" evidence="5">
    <location>
        <begin position="248"/>
        <end position="308"/>
    </location>
</feature>
<dbReference type="PANTHER" id="PTHR30469:SF15">
    <property type="entry name" value="HLYD FAMILY OF SECRETION PROTEINS"/>
    <property type="match status" value="1"/>
</dbReference>
<evidence type="ECO:0000256" key="3">
    <source>
        <dbReference type="SAM" id="Phobius"/>
    </source>
</evidence>
<proteinExistence type="inferred from homology"/>
<dbReference type="GO" id="GO:1990281">
    <property type="term" value="C:efflux pump complex"/>
    <property type="evidence" value="ECO:0007669"/>
    <property type="project" value="TreeGrafter"/>
</dbReference>
<sequence>MLLQTQNKSQVHKTQTQKRWWIGGGLSALALAIAAGVAVGAGKNEAKPEGKQAKKDEVKTVRFSPAEVVQPQAQKLAAQIEFSGPLVAPNTAIVRAKSGGVLLNLAAQEGSRVKAGQSLGSLDLEDLRQRVAERAATVEAARAQALQAERSFNANDGLARQNFIAPTALDNSRSQLDTARAQLAAAQAQLQTVQVALRQSTLTAPISGWVAKRHAVPGEKLQLEQPVVTVVDLSQLELAGLVGTHEVARLKPGMTAQLQIEGQAEPVTAKLSRINPAAEPGTRSIGVILSVPNAAEHLRAGQYAVARVTLDDPEPRLTLPVSALMGSAGQQAVWVIDKGELKRRLVTTGRQDAKEGRVEILAGVDATAQVLAARYDNLREGSKALIDTAKSDDASKAKVAALSTVQR</sequence>
<dbReference type="SUPFAM" id="SSF111369">
    <property type="entry name" value="HlyD-like secretion proteins"/>
    <property type="match status" value="1"/>
</dbReference>
<comment type="similarity">
    <text evidence="1">Belongs to the membrane fusion protein (MFP) (TC 8.A.1) family.</text>
</comment>
<evidence type="ECO:0000313" key="7">
    <source>
        <dbReference type="Proteomes" id="UP000554837"/>
    </source>
</evidence>
<organism evidence="6 7">
    <name type="scientific">Inhella inkyongensis</name>
    <dbReference type="NCBI Taxonomy" id="392593"/>
    <lineage>
        <taxon>Bacteria</taxon>
        <taxon>Pseudomonadati</taxon>
        <taxon>Pseudomonadota</taxon>
        <taxon>Betaproteobacteria</taxon>
        <taxon>Burkholderiales</taxon>
        <taxon>Sphaerotilaceae</taxon>
        <taxon>Inhella</taxon>
    </lineage>
</organism>
<dbReference type="Gene3D" id="2.40.420.20">
    <property type="match status" value="1"/>
</dbReference>
<dbReference type="AlphaFoldDB" id="A0A840SAQ6"/>
<dbReference type="EMBL" id="JACHHO010000004">
    <property type="protein sequence ID" value="MBB5205460.1"/>
    <property type="molecule type" value="Genomic_DNA"/>
</dbReference>
<dbReference type="Pfam" id="PF25917">
    <property type="entry name" value="BSH_RND"/>
    <property type="match status" value="1"/>
</dbReference>
<keyword evidence="3" id="KW-1133">Transmembrane helix</keyword>
<dbReference type="InterPro" id="IPR058625">
    <property type="entry name" value="MdtA-like_BSH"/>
</dbReference>
<dbReference type="NCBIfam" id="TIGR01730">
    <property type="entry name" value="RND_mfp"/>
    <property type="match status" value="1"/>
</dbReference>
<keyword evidence="3" id="KW-0812">Transmembrane</keyword>
<keyword evidence="2" id="KW-0175">Coiled coil</keyword>
<accession>A0A840SAQ6</accession>